<protein>
    <submittedName>
        <fullName evidence="1">Uncharacterized protein</fullName>
    </submittedName>
</protein>
<sequence>MRALNRGWPVSAKWQGSHVQESPGESDGKGRIWTDFKAIIEMDLNPI</sequence>
<dbReference type="HOGENOM" id="CLU_3166500_0_0_9"/>
<dbReference type="Proteomes" id="UP000003340">
    <property type="component" value="Unassembled WGS sequence"/>
</dbReference>
<name>C0EDQ0_9FIRM</name>
<reference evidence="1 2" key="1">
    <citation type="submission" date="2009-01" db="EMBL/GenBank/DDBJ databases">
        <authorList>
            <person name="Fulton L."/>
            <person name="Clifton S."/>
            <person name="Fulton B."/>
            <person name="Xu J."/>
            <person name="Minx P."/>
            <person name="Pepin K.H."/>
            <person name="Johnson M."/>
            <person name="Bhonagiri V."/>
            <person name="Nash W.E."/>
            <person name="Mardis E.R."/>
            <person name="Wilson R.K."/>
        </authorList>
    </citation>
    <scope>NUCLEOTIDE SEQUENCE [LARGE SCALE GENOMIC DNA]</scope>
    <source>
        <strain evidence="1 2">DSM 5476</strain>
    </source>
</reference>
<reference evidence="1 2" key="2">
    <citation type="submission" date="2009-02" db="EMBL/GenBank/DDBJ databases">
        <title>Draft genome sequence of Clostridium methylpentosum (DSM 5476).</title>
        <authorList>
            <person name="Sudarsanam P."/>
            <person name="Ley R."/>
            <person name="Guruge J."/>
            <person name="Turnbaugh P.J."/>
            <person name="Mahowald M."/>
            <person name="Liep D."/>
            <person name="Gordon J."/>
        </authorList>
    </citation>
    <scope>NUCLEOTIDE SEQUENCE [LARGE SCALE GENOMIC DNA]</scope>
    <source>
        <strain evidence="1 2">DSM 5476</strain>
    </source>
</reference>
<accession>C0EDQ0</accession>
<gene>
    <name evidence="1" type="ORF">CLOSTMETH_01978</name>
</gene>
<evidence type="ECO:0000313" key="1">
    <source>
        <dbReference type="EMBL" id="EEG30397.1"/>
    </source>
</evidence>
<proteinExistence type="predicted"/>
<comment type="caution">
    <text evidence="1">The sequence shown here is derived from an EMBL/GenBank/DDBJ whole genome shotgun (WGS) entry which is preliminary data.</text>
</comment>
<dbReference type="EMBL" id="ACEC01000065">
    <property type="protein sequence ID" value="EEG30397.1"/>
    <property type="molecule type" value="Genomic_DNA"/>
</dbReference>
<evidence type="ECO:0000313" key="2">
    <source>
        <dbReference type="Proteomes" id="UP000003340"/>
    </source>
</evidence>
<dbReference type="AlphaFoldDB" id="C0EDQ0"/>
<keyword evidence="2" id="KW-1185">Reference proteome</keyword>
<organism evidence="1 2">
    <name type="scientific">[Clostridium] methylpentosum DSM 5476</name>
    <dbReference type="NCBI Taxonomy" id="537013"/>
    <lineage>
        <taxon>Bacteria</taxon>
        <taxon>Bacillati</taxon>
        <taxon>Bacillota</taxon>
        <taxon>Clostridia</taxon>
        <taxon>Eubacteriales</taxon>
        <taxon>Oscillospiraceae</taxon>
        <taxon>Oscillospiraceae incertae sedis</taxon>
    </lineage>
</organism>